<dbReference type="EMBL" id="AAHF01000007">
    <property type="protein sequence ID" value="EAL87794.2"/>
    <property type="molecule type" value="Genomic_DNA"/>
</dbReference>
<dbReference type="PANTHER" id="PTHR42923">
    <property type="entry name" value="PROTOPORPHYRINOGEN OXIDASE"/>
    <property type="match status" value="1"/>
</dbReference>
<dbReference type="Gene3D" id="3.50.50.60">
    <property type="entry name" value="FAD/NAD(P)-binding domain"/>
    <property type="match status" value="1"/>
</dbReference>
<accession>Q4WKY8</accession>
<organism evidence="1 2">
    <name type="scientific">Aspergillus fumigatus (strain ATCC MYA-4609 / CBS 101355 / FGSC A1100 / Af293)</name>
    <name type="common">Neosartorya fumigata</name>
    <dbReference type="NCBI Taxonomy" id="330879"/>
    <lineage>
        <taxon>Eukaryota</taxon>
        <taxon>Fungi</taxon>
        <taxon>Dikarya</taxon>
        <taxon>Ascomycota</taxon>
        <taxon>Pezizomycotina</taxon>
        <taxon>Eurotiomycetes</taxon>
        <taxon>Eurotiomycetidae</taxon>
        <taxon>Eurotiales</taxon>
        <taxon>Aspergillaceae</taxon>
        <taxon>Aspergillus</taxon>
        <taxon>Aspergillus subgen. Fumigati</taxon>
    </lineage>
</organism>
<dbReference type="Pfam" id="PF13450">
    <property type="entry name" value="NAD_binding_8"/>
    <property type="match status" value="1"/>
</dbReference>
<dbReference type="InterPro" id="IPR036188">
    <property type="entry name" value="FAD/NAD-bd_sf"/>
</dbReference>
<dbReference type="RefSeq" id="XP_749832.2">
    <property type="nucleotide sequence ID" value="XM_744739.2"/>
</dbReference>
<dbReference type="InterPro" id="IPR050464">
    <property type="entry name" value="Zeta_carotene_desat/Oxidored"/>
</dbReference>
<dbReference type="PANTHER" id="PTHR42923:SF42">
    <property type="entry name" value="AMINE OXIDASE DOMAIN-CONTAINING PROTEIN"/>
    <property type="match status" value="1"/>
</dbReference>
<protein>
    <submittedName>
        <fullName evidence="1">Uncharacterized protein</fullName>
    </submittedName>
</protein>
<dbReference type="SUPFAM" id="SSF51905">
    <property type="entry name" value="FAD/NAD(P)-binding domain"/>
    <property type="match status" value="1"/>
</dbReference>
<dbReference type="AlphaFoldDB" id="Q4WKY8"/>
<gene>
    <name evidence="1" type="ORF">AFUA_1G00800</name>
</gene>
<evidence type="ECO:0000313" key="1">
    <source>
        <dbReference type="EMBL" id="EAL87794.2"/>
    </source>
</evidence>
<sequence>MPNSAKTVAIIGTGPAGLFAAWALQNDGYQVTIIEKAREHRYSTRRAEGVAGEDQPVDIPMRTFSGSYYSNLFRALEFLKVETRVHRFRYNFHRGGTQYFQFFSNFHKITPCLQNTAWVNLYALACYLWYTIAVFLPPRVRGTATSGQRKGETKTLDQYARRIRLPSTFLEWYLLPLFSSVATCSHADLRECPAAYIVNYRKGTIGAHHRTIVDMRALQGLLTRNVFQRLQTEVRSVRSESGRVELQFFKSNDKTGLETEVFDFAVLATSAKQAGVLFPDIRPITSKLKEGAGSSRSLQPKCLRERLRTSEVRLLNLKPTAILLRVPLLIPCIDIGRGQRWSCHHVRTMTWLKSRAMAKVKLFTCVDLSQRLSPMTCCFQFSGRCLLTKDGHG</sequence>
<dbReference type="Proteomes" id="UP000002530">
    <property type="component" value="Unassembled WGS sequence"/>
</dbReference>
<dbReference type="HOGENOM" id="CLU_702034_0_0_1"/>
<dbReference type="Gene3D" id="1.10.405.20">
    <property type="match status" value="1"/>
</dbReference>
<keyword evidence="2" id="KW-1185">Reference proteome</keyword>
<name>Q4WKY8_ASPFU</name>
<dbReference type="GeneID" id="3507470"/>
<dbReference type="VEuPathDB" id="FungiDB:Afu1g00800"/>
<dbReference type="InParanoid" id="Q4WKY8"/>
<reference evidence="1 2" key="1">
    <citation type="journal article" date="2005" name="Nature">
        <title>Genomic sequence of the pathogenic and allergenic filamentous fungus Aspergillus fumigatus.</title>
        <authorList>
            <person name="Nierman W.C."/>
            <person name="Pain A."/>
            <person name="Anderson M.J."/>
            <person name="Wortman J.R."/>
            <person name="Kim H.S."/>
            <person name="Arroyo J."/>
            <person name="Berriman M."/>
            <person name="Abe K."/>
            <person name="Archer D.B."/>
            <person name="Bermejo C."/>
            <person name="Bennett J."/>
            <person name="Bowyer P."/>
            <person name="Chen D."/>
            <person name="Collins M."/>
            <person name="Coulsen R."/>
            <person name="Davies R."/>
            <person name="Dyer P.S."/>
            <person name="Farman M."/>
            <person name="Fedorova N."/>
            <person name="Fedorova N."/>
            <person name="Feldblyum T.V."/>
            <person name="Fischer R."/>
            <person name="Fosker N."/>
            <person name="Fraser A."/>
            <person name="Garcia J.L."/>
            <person name="Garcia M.J."/>
            <person name="Goble A."/>
            <person name="Goldman G.H."/>
            <person name="Gomi K."/>
            <person name="Griffith-Jones S."/>
            <person name="Gwilliam R."/>
            <person name="Haas B."/>
            <person name="Haas H."/>
            <person name="Harris D."/>
            <person name="Horiuchi H."/>
            <person name="Huang J."/>
            <person name="Humphray S."/>
            <person name="Jimenez J."/>
            <person name="Keller N."/>
            <person name="Khouri H."/>
            <person name="Kitamoto K."/>
            <person name="Kobayashi T."/>
            <person name="Konzack S."/>
            <person name="Kulkarni R."/>
            <person name="Kumagai T."/>
            <person name="Lafon A."/>
            <person name="Latge J.P."/>
            <person name="Li W."/>
            <person name="Lord A."/>
            <person name="Lu C."/>
            <person name="Majoros W.H."/>
            <person name="May G.S."/>
            <person name="Miller B.L."/>
            <person name="Mohamoud Y."/>
            <person name="Molina M."/>
            <person name="Monod M."/>
            <person name="Mouyna I."/>
            <person name="Mulligan S."/>
            <person name="Murphy L."/>
            <person name="O'Neil S."/>
            <person name="Paulsen I."/>
            <person name="Penalva M.A."/>
            <person name="Pertea M."/>
            <person name="Price C."/>
            <person name="Pritchard B.L."/>
            <person name="Quail M.A."/>
            <person name="Rabbinowitsch E."/>
            <person name="Rawlins N."/>
            <person name="Rajandream M.A."/>
            <person name="Reichard U."/>
            <person name="Renauld H."/>
            <person name="Robson G.D."/>
            <person name="Rodriguez de Cordoba S."/>
            <person name="Rodriguez-Pena J.M."/>
            <person name="Ronning C.M."/>
            <person name="Rutter S."/>
            <person name="Salzberg S.L."/>
            <person name="Sanchez M."/>
            <person name="Sanchez-Ferrero J.C."/>
            <person name="Saunders D."/>
            <person name="Seeger K."/>
            <person name="Squares R."/>
            <person name="Squares S."/>
            <person name="Takeuchi M."/>
            <person name="Tekaia F."/>
            <person name="Turner G."/>
            <person name="Vazquez de Aldana C.R."/>
            <person name="Weidman J."/>
            <person name="White O."/>
            <person name="Woodward J."/>
            <person name="Yu J.H."/>
            <person name="Fraser C."/>
            <person name="Galagan J.E."/>
            <person name="Asai K."/>
            <person name="Machida M."/>
            <person name="Hall N."/>
            <person name="Barrell B."/>
            <person name="Denning D.W."/>
        </authorList>
    </citation>
    <scope>NUCLEOTIDE SEQUENCE [LARGE SCALE GENOMIC DNA]</scope>
    <source>
        <strain evidence="1 2">Af293</strain>
    </source>
</reference>
<dbReference type="GO" id="GO:0016491">
    <property type="term" value="F:oxidoreductase activity"/>
    <property type="evidence" value="ECO:0000318"/>
    <property type="project" value="GO_Central"/>
</dbReference>
<proteinExistence type="predicted"/>
<dbReference type="STRING" id="330879.Q4WKY8"/>
<dbReference type="OrthoDB" id="5977668at2759"/>
<evidence type="ECO:0000313" key="2">
    <source>
        <dbReference type="Proteomes" id="UP000002530"/>
    </source>
</evidence>
<dbReference type="KEGG" id="afm:AFUA_1G00800"/>
<comment type="caution">
    <text evidence="1">The sequence shown here is derived from an EMBL/GenBank/DDBJ whole genome shotgun (WGS) entry which is preliminary data.</text>
</comment>